<evidence type="ECO:0000313" key="3">
    <source>
        <dbReference type="Proteomes" id="UP000443423"/>
    </source>
</evidence>
<accession>A0A6A8G8V0</accession>
<proteinExistence type="predicted"/>
<sequence>MTPIASLGEGRATSEILGLVFAFALVISVIATAQLAMTPVLTAGDEADHQHRVTSDLAELDAALFTAAGTDASGRVAVETDVVYPERYLIVSPPQATGTFDTTVSGTVTVSNATALGSSKVYWDGSKRPFTTKALVYHPNYAERNTETLYVESGVSYLRTNDGTEVVHRQSLVRGNDITLVLIDGELEGQTVAGQTVGFTPVTASERTLMVQSTTDERLTIEVPTTLSNVTWTRLLLDDENSTVYSVNVTQEPGNDYNTLTVVLEPGLYDLHIAQVSVGTPPAGEGVGVMGAGPGVPVDPDDANASVAYLVLESANGTWVPTGGSEKFVVRALDEYGSPVAGATLNATDGTFGAVTASNGAVTNEDGVVTFRYTPDGDKMDKDATLADDTVSISIGMGASKKEVLVEFEIRRFG</sequence>
<evidence type="ECO:0000256" key="1">
    <source>
        <dbReference type="SAM" id="Phobius"/>
    </source>
</evidence>
<reference evidence="2 3" key="1">
    <citation type="submission" date="2019-11" db="EMBL/GenBank/DDBJ databases">
        <title>Whole genome sequence of Haloferax sp. MBLA0078.</title>
        <authorList>
            <person name="Seo M.-J."/>
            <person name="Cho E.-S."/>
        </authorList>
    </citation>
    <scope>NUCLEOTIDE SEQUENCE [LARGE SCALE GENOMIC DNA]</scope>
    <source>
        <strain evidence="2 3">MBLA0078</strain>
    </source>
</reference>
<protein>
    <recommendedName>
        <fullName evidence="4">Big-1 domain-containing protein</fullName>
    </recommendedName>
</protein>
<dbReference type="AlphaFoldDB" id="A0A6A8G8V0"/>
<dbReference type="RefSeq" id="WP_151112860.1">
    <property type="nucleotide sequence ID" value="NZ_WKJQ01000001.1"/>
</dbReference>
<evidence type="ECO:0000313" key="2">
    <source>
        <dbReference type="EMBL" id="MRW97504.1"/>
    </source>
</evidence>
<dbReference type="Proteomes" id="UP000443423">
    <property type="component" value="Unassembled WGS sequence"/>
</dbReference>
<name>A0A6A8G8V0_9EURY</name>
<feature type="transmembrane region" description="Helical" evidence="1">
    <location>
        <begin position="16"/>
        <end position="37"/>
    </location>
</feature>
<dbReference type="EMBL" id="WKJQ01000001">
    <property type="protein sequence ID" value="MRW97504.1"/>
    <property type="molecule type" value="Genomic_DNA"/>
</dbReference>
<keyword evidence="1" id="KW-0812">Transmembrane</keyword>
<dbReference type="InterPro" id="IPR013783">
    <property type="entry name" value="Ig-like_fold"/>
</dbReference>
<comment type="caution">
    <text evidence="2">The sequence shown here is derived from an EMBL/GenBank/DDBJ whole genome shotgun (WGS) entry which is preliminary data.</text>
</comment>
<keyword evidence="1" id="KW-0472">Membrane</keyword>
<evidence type="ECO:0008006" key="4">
    <source>
        <dbReference type="Google" id="ProtNLM"/>
    </source>
</evidence>
<organism evidence="2 3">
    <name type="scientific">Haloferax marinum</name>
    <dbReference type="NCBI Taxonomy" id="2666143"/>
    <lineage>
        <taxon>Archaea</taxon>
        <taxon>Methanobacteriati</taxon>
        <taxon>Methanobacteriota</taxon>
        <taxon>Stenosarchaea group</taxon>
        <taxon>Halobacteria</taxon>
        <taxon>Halobacteriales</taxon>
        <taxon>Haloferacaceae</taxon>
        <taxon>Haloferax</taxon>
    </lineage>
</organism>
<gene>
    <name evidence="2" type="ORF">GJR99_13090</name>
</gene>
<keyword evidence="3" id="KW-1185">Reference proteome</keyword>
<dbReference type="OrthoDB" id="121941at2157"/>
<dbReference type="Gene3D" id="2.60.40.10">
    <property type="entry name" value="Immunoglobulins"/>
    <property type="match status" value="1"/>
</dbReference>
<keyword evidence="1" id="KW-1133">Transmembrane helix</keyword>